<dbReference type="Pfam" id="PF09721">
    <property type="entry name" value="Exosortase_EpsH"/>
    <property type="match status" value="1"/>
</dbReference>
<protein>
    <submittedName>
        <fullName evidence="9">Archaeosortase/exosortase family protein</fullName>
    </submittedName>
</protein>
<dbReference type="Proteomes" id="UP000683557">
    <property type="component" value="Chromosome"/>
</dbReference>
<feature type="transmembrane region" description="Helical" evidence="8">
    <location>
        <begin position="112"/>
        <end position="140"/>
    </location>
</feature>
<dbReference type="NCBIfam" id="TIGR04178">
    <property type="entry name" value="exo_archaeo"/>
    <property type="match status" value="1"/>
</dbReference>
<accession>A0ABX8J8H4</accession>
<dbReference type="InterPro" id="IPR019127">
    <property type="entry name" value="Exosortase"/>
</dbReference>
<feature type="transmembrane region" description="Helical" evidence="8">
    <location>
        <begin position="47"/>
        <end position="67"/>
    </location>
</feature>
<dbReference type="RefSeq" id="WP_216801460.1">
    <property type="nucleotide sequence ID" value="NZ_CP076723.1"/>
</dbReference>
<dbReference type="EMBL" id="CP076723">
    <property type="protein sequence ID" value="QWV94735.1"/>
    <property type="molecule type" value="Genomic_DNA"/>
</dbReference>
<evidence type="ECO:0000313" key="10">
    <source>
        <dbReference type="Proteomes" id="UP000683557"/>
    </source>
</evidence>
<keyword evidence="3" id="KW-0645">Protease</keyword>
<keyword evidence="6 8" id="KW-1133">Transmembrane helix</keyword>
<keyword evidence="4 8" id="KW-0812">Transmembrane</keyword>
<organism evidence="9 10">
    <name type="scientific">Geomonas oryzisoli</name>
    <dbReference type="NCBI Taxonomy" id="2847992"/>
    <lineage>
        <taxon>Bacteria</taxon>
        <taxon>Pseudomonadati</taxon>
        <taxon>Thermodesulfobacteriota</taxon>
        <taxon>Desulfuromonadia</taxon>
        <taxon>Geobacterales</taxon>
        <taxon>Geobacteraceae</taxon>
        <taxon>Geomonas</taxon>
    </lineage>
</organism>
<proteinExistence type="predicted"/>
<reference evidence="9 10" key="1">
    <citation type="submission" date="2021-06" db="EMBL/GenBank/DDBJ databases">
        <title>Gemonas diversity in paddy soil.</title>
        <authorList>
            <person name="Liu G."/>
        </authorList>
    </citation>
    <scope>NUCLEOTIDE SEQUENCE [LARGE SCALE GENOMIC DNA]</scope>
    <source>
        <strain evidence="9 10">RG10</strain>
    </source>
</reference>
<dbReference type="InterPro" id="IPR026392">
    <property type="entry name" value="Exo/Archaeosortase_dom"/>
</dbReference>
<evidence type="ECO:0000256" key="2">
    <source>
        <dbReference type="ARBA" id="ARBA00022475"/>
    </source>
</evidence>
<feature type="transmembrane region" description="Helical" evidence="8">
    <location>
        <begin position="79"/>
        <end position="100"/>
    </location>
</feature>
<keyword evidence="7 8" id="KW-0472">Membrane</keyword>
<keyword evidence="2" id="KW-1003">Cell membrane</keyword>
<name>A0ABX8J8H4_9BACT</name>
<feature type="transmembrane region" description="Helical" evidence="8">
    <location>
        <begin position="175"/>
        <end position="195"/>
    </location>
</feature>
<sequence>MTDAAQTQSAKGHPGTFFAIAFIWCTITAVTLLGNLPEGYWTAWRNLTMAVTTALGTVLGIATSGTGDVLTVNGFAMRIIRQCTAADYIVIVASAMLLYVRHRIGYRLLGVVVAVPVIVLANACRLMVTGVIGSVSVAAFNLFHDYLWVIAFALLVFSIWKFWVDGGFSVSKDTARRVGQVIAVSLAAYALLLLLREPYGKVLAATSSTFYRLLSHETLSAIILDGEVMVYRGAEVVIPLDNMMEQVNQAIYLGLMFPLQKKGDWQMAGMTLFGAGFIFVLSAFFITMGCLQAVASGELGLFSFLAIGSVVHLALPMSIYWIIASLRSPGPEAEVSL</sequence>
<feature type="transmembrane region" description="Helical" evidence="8">
    <location>
        <begin position="16"/>
        <end position="35"/>
    </location>
</feature>
<feature type="transmembrane region" description="Helical" evidence="8">
    <location>
        <begin position="146"/>
        <end position="163"/>
    </location>
</feature>
<comment type="subcellular location">
    <subcellularLocation>
        <location evidence="1">Cell membrane</location>
        <topology evidence="1">Multi-pass membrane protein</topology>
    </subcellularLocation>
</comment>
<evidence type="ECO:0000256" key="1">
    <source>
        <dbReference type="ARBA" id="ARBA00004651"/>
    </source>
</evidence>
<feature type="transmembrane region" description="Helical" evidence="8">
    <location>
        <begin position="299"/>
        <end position="323"/>
    </location>
</feature>
<evidence type="ECO:0000256" key="8">
    <source>
        <dbReference type="SAM" id="Phobius"/>
    </source>
</evidence>
<evidence type="ECO:0000313" key="9">
    <source>
        <dbReference type="EMBL" id="QWV94735.1"/>
    </source>
</evidence>
<keyword evidence="5" id="KW-0378">Hydrolase</keyword>
<keyword evidence="10" id="KW-1185">Reference proteome</keyword>
<evidence type="ECO:0000256" key="7">
    <source>
        <dbReference type="ARBA" id="ARBA00023136"/>
    </source>
</evidence>
<gene>
    <name evidence="9" type="ORF">KP004_06040</name>
</gene>
<evidence type="ECO:0000256" key="3">
    <source>
        <dbReference type="ARBA" id="ARBA00022670"/>
    </source>
</evidence>
<evidence type="ECO:0000256" key="6">
    <source>
        <dbReference type="ARBA" id="ARBA00022989"/>
    </source>
</evidence>
<feature type="transmembrane region" description="Helical" evidence="8">
    <location>
        <begin position="265"/>
        <end position="287"/>
    </location>
</feature>
<evidence type="ECO:0000256" key="5">
    <source>
        <dbReference type="ARBA" id="ARBA00022801"/>
    </source>
</evidence>
<evidence type="ECO:0000256" key="4">
    <source>
        <dbReference type="ARBA" id="ARBA00022692"/>
    </source>
</evidence>